<evidence type="ECO:0000256" key="1">
    <source>
        <dbReference type="SAM" id="MobiDB-lite"/>
    </source>
</evidence>
<dbReference type="Proteomes" id="UP000774617">
    <property type="component" value="Unassembled WGS sequence"/>
</dbReference>
<evidence type="ECO:0000313" key="4">
    <source>
        <dbReference type="Proteomes" id="UP000774617"/>
    </source>
</evidence>
<keyword evidence="4" id="KW-1185">Reference proteome</keyword>
<protein>
    <submittedName>
        <fullName evidence="3">Uncharacterized protein</fullName>
    </submittedName>
</protein>
<feature type="chain" id="PRO_5047483384" evidence="2">
    <location>
        <begin position="35"/>
        <end position="167"/>
    </location>
</feature>
<organism evidence="3 4">
    <name type="scientific">Macrophomina phaseolina</name>
    <dbReference type="NCBI Taxonomy" id="35725"/>
    <lineage>
        <taxon>Eukaryota</taxon>
        <taxon>Fungi</taxon>
        <taxon>Dikarya</taxon>
        <taxon>Ascomycota</taxon>
        <taxon>Pezizomycotina</taxon>
        <taxon>Dothideomycetes</taxon>
        <taxon>Dothideomycetes incertae sedis</taxon>
        <taxon>Botryosphaeriales</taxon>
        <taxon>Botryosphaeriaceae</taxon>
        <taxon>Macrophomina</taxon>
    </lineage>
</organism>
<accession>A0ABQ8GVE0</accession>
<name>A0ABQ8GVE0_9PEZI</name>
<proteinExistence type="predicted"/>
<feature type="region of interest" description="Disordered" evidence="1">
    <location>
        <begin position="50"/>
        <end position="107"/>
    </location>
</feature>
<feature type="compositionally biased region" description="Polar residues" evidence="1">
    <location>
        <begin position="51"/>
        <end position="71"/>
    </location>
</feature>
<evidence type="ECO:0000256" key="2">
    <source>
        <dbReference type="SAM" id="SignalP"/>
    </source>
</evidence>
<gene>
    <name evidence="3" type="ORF">B0J12DRAFT_28406</name>
</gene>
<sequence>MAAAGRSRCPIPHPRVLFRLNLFSSLALVPLALAGIKRLGVACESLLPHKPNSSTDSSVLNHNHPNRTHQCTSRLLPSPSSPLLLRSRPPPLPTPSTKGPTHRRRATPIFRRKPAGLATTGASASTHAPTSGLLHAKVVTTPLGATAPRLRAKTASRCVSSRISCGR</sequence>
<keyword evidence="2" id="KW-0732">Signal</keyword>
<comment type="caution">
    <text evidence="3">The sequence shown here is derived from an EMBL/GenBank/DDBJ whole genome shotgun (WGS) entry which is preliminary data.</text>
</comment>
<dbReference type="EMBL" id="JAGTJR010000001">
    <property type="protein sequence ID" value="KAH7065225.1"/>
    <property type="molecule type" value="Genomic_DNA"/>
</dbReference>
<feature type="compositionally biased region" description="Low complexity" evidence="1">
    <location>
        <begin position="72"/>
        <end position="87"/>
    </location>
</feature>
<reference evidence="3 4" key="1">
    <citation type="journal article" date="2021" name="Nat. Commun.">
        <title>Genetic determinants of endophytism in the Arabidopsis root mycobiome.</title>
        <authorList>
            <person name="Mesny F."/>
            <person name="Miyauchi S."/>
            <person name="Thiergart T."/>
            <person name="Pickel B."/>
            <person name="Atanasova L."/>
            <person name="Karlsson M."/>
            <person name="Huettel B."/>
            <person name="Barry K.W."/>
            <person name="Haridas S."/>
            <person name="Chen C."/>
            <person name="Bauer D."/>
            <person name="Andreopoulos W."/>
            <person name="Pangilinan J."/>
            <person name="LaButti K."/>
            <person name="Riley R."/>
            <person name="Lipzen A."/>
            <person name="Clum A."/>
            <person name="Drula E."/>
            <person name="Henrissat B."/>
            <person name="Kohler A."/>
            <person name="Grigoriev I.V."/>
            <person name="Martin F.M."/>
            <person name="Hacquard S."/>
        </authorList>
    </citation>
    <scope>NUCLEOTIDE SEQUENCE [LARGE SCALE GENOMIC DNA]</scope>
    <source>
        <strain evidence="3 4">MPI-SDFR-AT-0080</strain>
    </source>
</reference>
<evidence type="ECO:0000313" key="3">
    <source>
        <dbReference type="EMBL" id="KAH7065225.1"/>
    </source>
</evidence>
<feature type="signal peptide" evidence="2">
    <location>
        <begin position="1"/>
        <end position="34"/>
    </location>
</feature>